<proteinExistence type="inferred from homology"/>
<evidence type="ECO:0000256" key="10">
    <source>
        <dbReference type="SAM" id="MobiDB-lite"/>
    </source>
</evidence>
<keyword evidence="3" id="KW-0813">Transport</keyword>
<name>A0ABV0CW15_9SPHN</name>
<dbReference type="PROSITE" id="PS52015">
    <property type="entry name" value="TONB_CTD"/>
    <property type="match status" value="1"/>
</dbReference>
<organism evidence="13 14">
    <name type="scientific">Aurantiacibacter flavus</name>
    <dbReference type="NCBI Taxonomy" id="3145232"/>
    <lineage>
        <taxon>Bacteria</taxon>
        <taxon>Pseudomonadati</taxon>
        <taxon>Pseudomonadota</taxon>
        <taxon>Alphaproteobacteria</taxon>
        <taxon>Sphingomonadales</taxon>
        <taxon>Erythrobacteraceae</taxon>
        <taxon>Aurantiacibacter</taxon>
    </lineage>
</organism>
<dbReference type="InterPro" id="IPR051045">
    <property type="entry name" value="TonB-dependent_transducer"/>
</dbReference>
<evidence type="ECO:0000259" key="12">
    <source>
        <dbReference type="PROSITE" id="PS52015"/>
    </source>
</evidence>
<evidence type="ECO:0000256" key="9">
    <source>
        <dbReference type="ARBA" id="ARBA00023136"/>
    </source>
</evidence>
<reference evidence="13 14" key="1">
    <citation type="submission" date="2024-05" db="EMBL/GenBank/DDBJ databases">
        <authorList>
            <person name="Park S."/>
        </authorList>
    </citation>
    <scope>NUCLEOTIDE SEQUENCE [LARGE SCALE GENOMIC DNA]</scope>
    <source>
        <strain evidence="13 14">DGU5</strain>
    </source>
</reference>
<keyword evidence="8 11" id="KW-1133">Transmembrane helix</keyword>
<feature type="region of interest" description="Disordered" evidence="10">
    <location>
        <begin position="112"/>
        <end position="156"/>
    </location>
</feature>
<dbReference type="Proteomes" id="UP001484535">
    <property type="component" value="Unassembled WGS sequence"/>
</dbReference>
<comment type="caution">
    <text evidence="13">The sequence shown here is derived from an EMBL/GenBank/DDBJ whole genome shotgun (WGS) entry which is preliminary data.</text>
</comment>
<feature type="transmembrane region" description="Helical" evidence="11">
    <location>
        <begin position="14"/>
        <end position="34"/>
    </location>
</feature>
<dbReference type="Gene3D" id="3.30.1150.10">
    <property type="match status" value="1"/>
</dbReference>
<evidence type="ECO:0000256" key="7">
    <source>
        <dbReference type="ARBA" id="ARBA00022927"/>
    </source>
</evidence>
<evidence type="ECO:0000313" key="13">
    <source>
        <dbReference type="EMBL" id="MEN7537048.1"/>
    </source>
</evidence>
<dbReference type="SUPFAM" id="SSF74653">
    <property type="entry name" value="TolA/TonB C-terminal domain"/>
    <property type="match status" value="1"/>
</dbReference>
<keyword evidence="4" id="KW-1003">Cell membrane</keyword>
<evidence type="ECO:0000256" key="3">
    <source>
        <dbReference type="ARBA" id="ARBA00022448"/>
    </source>
</evidence>
<evidence type="ECO:0000256" key="8">
    <source>
        <dbReference type="ARBA" id="ARBA00022989"/>
    </source>
</evidence>
<dbReference type="NCBIfam" id="TIGR01352">
    <property type="entry name" value="tonB_Cterm"/>
    <property type="match status" value="1"/>
</dbReference>
<feature type="domain" description="TonB C-terminal" evidence="12">
    <location>
        <begin position="162"/>
        <end position="255"/>
    </location>
</feature>
<keyword evidence="9 11" id="KW-0472">Membrane</keyword>
<comment type="subcellular location">
    <subcellularLocation>
        <location evidence="1">Cell inner membrane</location>
        <topology evidence="1">Single-pass membrane protein</topology>
        <orientation evidence="1">Periplasmic side</orientation>
    </subcellularLocation>
</comment>
<keyword evidence="5" id="KW-0997">Cell inner membrane</keyword>
<feature type="compositionally biased region" description="Pro residues" evidence="10">
    <location>
        <begin position="121"/>
        <end position="138"/>
    </location>
</feature>
<dbReference type="InterPro" id="IPR037682">
    <property type="entry name" value="TonB_C"/>
</dbReference>
<dbReference type="Pfam" id="PF03544">
    <property type="entry name" value="TonB_C"/>
    <property type="match status" value="1"/>
</dbReference>
<evidence type="ECO:0000256" key="5">
    <source>
        <dbReference type="ARBA" id="ARBA00022519"/>
    </source>
</evidence>
<evidence type="ECO:0000313" key="14">
    <source>
        <dbReference type="Proteomes" id="UP001484535"/>
    </source>
</evidence>
<keyword evidence="7" id="KW-0653">Protein transport</keyword>
<protein>
    <submittedName>
        <fullName evidence="13">Energy transducer TonB</fullName>
    </submittedName>
</protein>
<dbReference type="RefSeq" id="WP_346784498.1">
    <property type="nucleotide sequence ID" value="NZ_JBDLBR010000002.1"/>
</dbReference>
<sequence>MARTAPSSLGIPNWQVAFAIAAAGHVALGAAILVQRAKPSERLPDPVMIVELPAGAAPAPASQAMAEPEQEQAVAETLPDTVIPPLPIPRVETPMSRDPVTVPTPLPVVQRSRAAVQPRPQLAPPRTAPAQLAPPPATPGTGSANAGTGTGENPRAKADQADWISLVNSHLARRKRYPREARRVGQEGTPSVRFTVDRRGRVSNVSIVRSSGHQLLDDATVELVQRTAPFPAMPRSMQRDSMTITLPIEYSLDRD</sequence>
<evidence type="ECO:0000256" key="4">
    <source>
        <dbReference type="ARBA" id="ARBA00022475"/>
    </source>
</evidence>
<dbReference type="InterPro" id="IPR006260">
    <property type="entry name" value="TonB/TolA_C"/>
</dbReference>
<comment type="similarity">
    <text evidence="2">Belongs to the TonB family.</text>
</comment>
<keyword evidence="14" id="KW-1185">Reference proteome</keyword>
<dbReference type="EMBL" id="JBDLBR010000002">
    <property type="protein sequence ID" value="MEN7537048.1"/>
    <property type="molecule type" value="Genomic_DNA"/>
</dbReference>
<keyword evidence="6 11" id="KW-0812">Transmembrane</keyword>
<dbReference type="PANTHER" id="PTHR33446:SF2">
    <property type="entry name" value="PROTEIN TONB"/>
    <property type="match status" value="1"/>
</dbReference>
<accession>A0ABV0CW15</accession>
<evidence type="ECO:0000256" key="6">
    <source>
        <dbReference type="ARBA" id="ARBA00022692"/>
    </source>
</evidence>
<evidence type="ECO:0000256" key="1">
    <source>
        <dbReference type="ARBA" id="ARBA00004383"/>
    </source>
</evidence>
<evidence type="ECO:0000256" key="11">
    <source>
        <dbReference type="SAM" id="Phobius"/>
    </source>
</evidence>
<evidence type="ECO:0000256" key="2">
    <source>
        <dbReference type="ARBA" id="ARBA00006555"/>
    </source>
</evidence>
<gene>
    <name evidence="13" type="ORF">ABDJ38_07660</name>
</gene>
<dbReference type="PANTHER" id="PTHR33446">
    <property type="entry name" value="PROTEIN TONB-RELATED"/>
    <property type="match status" value="1"/>
</dbReference>